<evidence type="ECO:0000259" key="2">
    <source>
        <dbReference type="SMART" id="SM00394"/>
    </source>
</evidence>
<dbReference type="PROSITE" id="PS50096">
    <property type="entry name" value="IQ"/>
    <property type="match status" value="1"/>
</dbReference>
<dbReference type="InterPro" id="IPR000048">
    <property type="entry name" value="IQ_motif_EF-hand-BS"/>
</dbReference>
<feature type="region of interest" description="Disordered" evidence="1">
    <location>
        <begin position="783"/>
        <end position="837"/>
    </location>
</feature>
<dbReference type="Pfam" id="PF00612">
    <property type="entry name" value="IQ"/>
    <property type="match status" value="2"/>
</dbReference>
<feature type="compositionally biased region" description="Polar residues" evidence="1">
    <location>
        <begin position="817"/>
        <end position="828"/>
    </location>
</feature>
<dbReference type="KEGG" id="sliu:111350714"/>
<feature type="domain" description="RIIa" evidence="2">
    <location>
        <begin position="19"/>
        <end position="56"/>
    </location>
</feature>
<feature type="compositionally biased region" description="Basic and acidic residues" evidence="1">
    <location>
        <begin position="800"/>
        <end position="815"/>
    </location>
</feature>
<dbReference type="Gene3D" id="1.20.890.10">
    <property type="entry name" value="cAMP-dependent protein kinase regulatory subunit, dimerization-anchoring domain"/>
    <property type="match status" value="1"/>
</dbReference>
<gene>
    <name evidence="4" type="primary">LOC111350714</name>
</gene>
<dbReference type="InterPro" id="IPR003117">
    <property type="entry name" value="cAMP_dep_PK_reg_su_I/II_a/b"/>
</dbReference>
<dbReference type="Pfam" id="PF02197">
    <property type="entry name" value="RIIa"/>
    <property type="match status" value="1"/>
</dbReference>
<dbReference type="SMART" id="SM00394">
    <property type="entry name" value="RIIa"/>
    <property type="match status" value="1"/>
</dbReference>
<dbReference type="CDD" id="cd12100">
    <property type="entry name" value="DD_CABYR_SP17"/>
    <property type="match status" value="1"/>
</dbReference>
<organism evidence="3 4">
    <name type="scientific">Spodoptera litura</name>
    <name type="common">Asian cotton leafworm</name>
    <dbReference type="NCBI Taxonomy" id="69820"/>
    <lineage>
        <taxon>Eukaryota</taxon>
        <taxon>Metazoa</taxon>
        <taxon>Ecdysozoa</taxon>
        <taxon>Arthropoda</taxon>
        <taxon>Hexapoda</taxon>
        <taxon>Insecta</taxon>
        <taxon>Pterygota</taxon>
        <taxon>Neoptera</taxon>
        <taxon>Endopterygota</taxon>
        <taxon>Lepidoptera</taxon>
        <taxon>Glossata</taxon>
        <taxon>Ditrysia</taxon>
        <taxon>Noctuoidea</taxon>
        <taxon>Noctuidae</taxon>
        <taxon>Amphipyrinae</taxon>
        <taxon>Spodoptera</taxon>
    </lineage>
</organism>
<feature type="compositionally biased region" description="Low complexity" evidence="1">
    <location>
        <begin position="783"/>
        <end position="793"/>
    </location>
</feature>
<sequence>MRVSGTRTYYRPTPPKMPPGLVNLIQDLSRDVLKNNPTDIYGYCANHFKQLLEIRDGPLQKKKLTLEEKIAKAQEKVRQRAEQRRQQYDNEMLKRQRDQETEIKASNNNDTPIPVQEAAAIDITPLIHKEQELVNSLAEPVSSAEAVLSAEPISSAESVSSAEPVSSATIAVSSATTTVSSATTAVSSATTAVSSAPVIPSLAAVSSVVALSSAVGLSSAAALSSAVAISSAVALSSAADPSSPAAQSSAIVELSNKNDTPPEDYQISEVARNDKNDLKLDMKADSISKMDELKGDIFTAEANTPISDNAIENPIIVPETKIISSDASETLNNMSEPVVEVQVKPDNQQSFEENEEFIAVDLQETDKSSPINDVIIENNKIYVENVTAIKTEPVTDNKSEENDADKLKSSVQPFTFDNNNVETQPDEIVTKTQHSNVTENIKDGNVVLDYESQINTTENGEKKLETDDNKKETDSDSQETNQFEISFKESPTVELQGSQVSSDVMESLLDSNTDNEIMTLVVQESSNGDLEEVNGFNEISALNSNIHTDSPQSNKVESGQDSENEKLQENHRENVIDNAIEDNVKNTEHIENNDIRNNDLGTSKLSEATPNNQDNMDLETAAVTIQKVFRSFLFKSRTSTLDETVNDETMYSNDDEKNKEECDFTIPGPLNERRPHGITRMDTVLQTVNEEKSLSLSDDSSTLSSAATIIQAHVRGFLVRNKLYSNKTISTNSQHTSYSNEPSLTSLEMDNEQNKNKTVLNIHIVPEGGNYLSRDESLITSMDLSLDSSPPSSINLHPLGYDKSERRKQLKREDAIQSISPPSNNSGKLSEDVDSVKELNDSETVDHVDHPVENNKTIKDNLNDNMAQSKNKSNVVEHVAPENISSDDVETCVQQNKSLDTVNSDELDVVTPFESSEDNNPSEHKLIHSGEFHDAVLPTNPTKVSRSDTTVASEFKNVLVYFLLWNHS</sequence>
<feature type="compositionally biased region" description="Basic and acidic residues" evidence="1">
    <location>
        <begin position="459"/>
        <end position="474"/>
    </location>
</feature>
<dbReference type="RefSeq" id="XP_022818144.1">
    <property type="nucleotide sequence ID" value="XM_022962376.1"/>
</dbReference>
<name>A0A9J7IL87_SPOLT</name>
<dbReference type="Gene3D" id="1.20.5.190">
    <property type="match status" value="1"/>
</dbReference>
<reference evidence="4" key="1">
    <citation type="submission" date="2025-08" db="UniProtKB">
        <authorList>
            <consortium name="RefSeq"/>
        </authorList>
    </citation>
    <scope>IDENTIFICATION</scope>
    <source>
        <strain evidence="4">Ishihara</strain>
        <tissue evidence="4">Whole body</tissue>
    </source>
</reference>
<feature type="region of interest" description="Disordered" evidence="1">
    <location>
        <begin position="544"/>
        <end position="568"/>
    </location>
</feature>
<dbReference type="GeneID" id="111350714"/>
<protein>
    <submittedName>
        <fullName evidence="4">GATA zinc finger domain-containing protein 14-like isoform X1</fullName>
    </submittedName>
</protein>
<proteinExistence type="predicted"/>
<feature type="compositionally biased region" description="Polar residues" evidence="1">
    <location>
        <begin position="544"/>
        <end position="561"/>
    </location>
</feature>
<dbReference type="InterPro" id="IPR047579">
    <property type="entry name" value="DD_CABYR_SP17"/>
</dbReference>
<dbReference type="AlphaFoldDB" id="A0A9J7IL87"/>
<evidence type="ECO:0000313" key="4">
    <source>
        <dbReference type="RefSeq" id="XP_022818144.1"/>
    </source>
</evidence>
<feature type="region of interest" description="Disordered" evidence="1">
    <location>
        <begin position="77"/>
        <end position="114"/>
    </location>
</feature>
<dbReference type="SUPFAM" id="SSF47391">
    <property type="entry name" value="Dimerization-anchoring domain of cAMP-dependent PK regulatory subunit"/>
    <property type="match status" value="1"/>
</dbReference>
<dbReference type="OrthoDB" id="6161835at2759"/>
<dbReference type="SMART" id="SM00015">
    <property type="entry name" value="IQ"/>
    <property type="match status" value="2"/>
</dbReference>
<keyword evidence="3" id="KW-1185">Reference proteome</keyword>
<feature type="compositionally biased region" description="Basic and acidic residues" evidence="1">
    <location>
        <begin position="77"/>
        <end position="103"/>
    </location>
</feature>
<evidence type="ECO:0000313" key="3">
    <source>
        <dbReference type="Proteomes" id="UP000301870"/>
    </source>
</evidence>
<accession>A0A9J7IL87</accession>
<evidence type="ECO:0000256" key="1">
    <source>
        <dbReference type="SAM" id="MobiDB-lite"/>
    </source>
</evidence>
<feature type="region of interest" description="Disordered" evidence="1">
    <location>
        <begin position="452"/>
        <end position="483"/>
    </location>
</feature>
<dbReference type="Proteomes" id="UP000301870">
    <property type="component" value="Chromosome 11"/>
</dbReference>